<keyword evidence="2" id="KW-0812">Transmembrane</keyword>
<dbReference type="AlphaFoldDB" id="A0AA88E4V4"/>
<dbReference type="Proteomes" id="UP001187192">
    <property type="component" value="Unassembled WGS sequence"/>
</dbReference>
<feature type="chain" id="PRO_5041678119" description="Malectin-like domain-containing protein" evidence="6">
    <location>
        <begin position="24"/>
        <end position="277"/>
    </location>
</feature>
<dbReference type="GO" id="GO:0016020">
    <property type="term" value="C:membrane"/>
    <property type="evidence" value="ECO:0007669"/>
    <property type="project" value="UniProtKB-SubCell"/>
</dbReference>
<evidence type="ECO:0000256" key="2">
    <source>
        <dbReference type="ARBA" id="ARBA00022692"/>
    </source>
</evidence>
<dbReference type="Pfam" id="PF12819">
    <property type="entry name" value="Malectin_like"/>
    <property type="match status" value="1"/>
</dbReference>
<feature type="non-terminal residue" evidence="8">
    <location>
        <position position="1"/>
    </location>
</feature>
<evidence type="ECO:0000256" key="4">
    <source>
        <dbReference type="ARBA" id="ARBA00022989"/>
    </source>
</evidence>
<proteinExistence type="predicted"/>
<dbReference type="InterPro" id="IPR024788">
    <property type="entry name" value="Malectin-like_Carb-bd_dom"/>
</dbReference>
<evidence type="ECO:0000313" key="9">
    <source>
        <dbReference type="Proteomes" id="UP001187192"/>
    </source>
</evidence>
<name>A0AA88E4V4_FICCA</name>
<evidence type="ECO:0000259" key="7">
    <source>
        <dbReference type="Pfam" id="PF12819"/>
    </source>
</evidence>
<reference evidence="8" key="1">
    <citation type="submission" date="2023-07" db="EMBL/GenBank/DDBJ databases">
        <title>draft genome sequence of fig (Ficus carica).</title>
        <authorList>
            <person name="Takahashi T."/>
            <person name="Nishimura K."/>
        </authorList>
    </citation>
    <scope>NUCLEOTIDE SEQUENCE</scope>
</reference>
<keyword evidence="4" id="KW-1133">Transmembrane helix</keyword>
<evidence type="ECO:0000256" key="5">
    <source>
        <dbReference type="ARBA" id="ARBA00023136"/>
    </source>
</evidence>
<dbReference type="EMBL" id="BTGU01000486">
    <property type="protein sequence ID" value="GMN67673.1"/>
    <property type="molecule type" value="Genomic_DNA"/>
</dbReference>
<evidence type="ECO:0000313" key="8">
    <source>
        <dbReference type="EMBL" id="GMN67673.1"/>
    </source>
</evidence>
<accession>A0AA88E4V4</accession>
<dbReference type="PANTHER" id="PTHR45631">
    <property type="entry name" value="OS07G0107800 PROTEIN-RELATED"/>
    <property type="match status" value="1"/>
</dbReference>
<evidence type="ECO:0000256" key="3">
    <source>
        <dbReference type="ARBA" id="ARBA00022729"/>
    </source>
</evidence>
<sequence>MRPLAFEHFLFAFLVSFVLICDGQDQTGFISIDCGLEPDVTSYTEKSTGLNFISDQTFVDTGESKVIYEKNKKEYQRQYYSFRSFPEGNRNCYKVKVVAAGTKYLIRAEFFYGDYDEHDMPLTFDLYVGNDLWDSVKISNSSSYVYKEIIHVPPRNRVLVCLVNTGNGNPFITTLEFRPLDNSTYLMQGASLATVGRWDVGSSKDLYRYGEDTRDRLWYNWQPINTKSLSTTLAIIDSKGTNDGYDIPSVVMSTAAAPEDASGSLVIWWPPDNRDIS</sequence>
<comment type="caution">
    <text evidence="8">The sequence shown here is derived from an EMBL/GenBank/DDBJ whole genome shotgun (WGS) entry which is preliminary data.</text>
</comment>
<evidence type="ECO:0000256" key="1">
    <source>
        <dbReference type="ARBA" id="ARBA00004167"/>
    </source>
</evidence>
<organism evidence="8 9">
    <name type="scientific">Ficus carica</name>
    <name type="common">Common fig</name>
    <dbReference type="NCBI Taxonomy" id="3494"/>
    <lineage>
        <taxon>Eukaryota</taxon>
        <taxon>Viridiplantae</taxon>
        <taxon>Streptophyta</taxon>
        <taxon>Embryophyta</taxon>
        <taxon>Tracheophyta</taxon>
        <taxon>Spermatophyta</taxon>
        <taxon>Magnoliopsida</taxon>
        <taxon>eudicotyledons</taxon>
        <taxon>Gunneridae</taxon>
        <taxon>Pentapetalae</taxon>
        <taxon>rosids</taxon>
        <taxon>fabids</taxon>
        <taxon>Rosales</taxon>
        <taxon>Moraceae</taxon>
        <taxon>Ficeae</taxon>
        <taxon>Ficus</taxon>
    </lineage>
</organism>
<protein>
    <recommendedName>
        <fullName evidence="7">Malectin-like domain-containing protein</fullName>
    </recommendedName>
</protein>
<gene>
    <name evidence="8" type="ORF">TIFTF001_036736</name>
</gene>
<feature type="domain" description="Malectin-like" evidence="7">
    <location>
        <begin position="32"/>
        <end position="274"/>
    </location>
</feature>
<dbReference type="PANTHER" id="PTHR45631:SF190">
    <property type="entry name" value="PROTEIN KINASE DOMAIN-CONTAINING PROTEIN"/>
    <property type="match status" value="1"/>
</dbReference>
<feature type="signal peptide" evidence="6">
    <location>
        <begin position="1"/>
        <end position="23"/>
    </location>
</feature>
<evidence type="ECO:0000256" key="6">
    <source>
        <dbReference type="SAM" id="SignalP"/>
    </source>
</evidence>
<keyword evidence="5" id="KW-0472">Membrane</keyword>
<keyword evidence="3 6" id="KW-0732">Signal</keyword>
<keyword evidence="9" id="KW-1185">Reference proteome</keyword>
<comment type="subcellular location">
    <subcellularLocation>
        <location evidence="1">Membrane</location>
        <topology evidence="1">Single-pass membrane protein</topology>
    </subcellularLocation>
</comment>